<protein>
    <submittedName>
        <fullName evidence="2">Uncharacterized protein</fullName>
    </submittedName>
</protein>
<feature type="chain" id="PRO_5021002236" evidence="1">
    <location>
        <begin position="35"/>
        <end position="118"/>
    </location>
</feature>
<evidence type="ECO:0000256" key="1">
    <source>
        <dbReference type="SAM" id="SignalP"/>
    </source>
</evidence>
<name>A0A4V2W473_9GAMM</name>
<comment type="caution">
    <text evidence="2">The sequence shown here is derived from an EMBL/GenBank/DDBJ whole genome shotgun (WGS) entry which is preliminary data.</text>
</comment>
<reference evidence="2 3" key="1">
    <citation type="submission" date="2019-03" db="EMBL/GenBank/DDBJ databases">
        <title>Above-ground endophytic microbial communities from plants in different locations in the United States.</title>
        <authorList>
            <person name="Frank C."/>
        </authorList>
    </citation>
    <scope>NUCLEOTIDE SEQUENCE [LARGE SCALE GENOMIC DNA]</scope>
    <source>
        <strain evidence="2 3">LP_13_YM</strain>
    </source>
</reference>
<keyword evidence="3" id="KW-1185">Reference proteome</keyword>
<keyword evidence="1" id="KW-0732">Signal</keyword>
<dbReference type="EMBL" id="SMCS01000003">
    <property type="protein sequence ID" value="TCV94799.1"/>
    <property type="molecule type" value="Genomic_DNA"/>
</dbReference>
<gene>
    <name evidence="2" type="ORF">EC912_103284</name>
</gene>
<organism evidence="2 3">
    <name type="scientific">Luteibacter rhizovicinus</name>
    <dbReference type="NCBI Taxonomy" id="242606"/>
    <lineage>
        <taxon>Bacteria</taxon>
        <taxon>Pseudomonadati</taxon>
        <taxon>Pseudomonadota</taxon>
        <taxon>Gammaproteobacteria</taxon>
        <taxon>Lysobacterales</taxon>
        <taxon>Rhodanobacteraceae</taxon>
        <taxon>Luteibacter</taxon>
    </lineage>
</organism>
<dbReference type="Proteomes" id="UP000295645">
    <property type="component" value="Unassembled WGS sequence"/>
</dbReference>
<accession>A0A4V2W473</accession>
<feature type="signal peptide" evidence="1">
    <location>
        <begin position="1"/>
        <end position="34"/>
    </location>
</feature>
<evidence type="ECO:0000313" key="3">
    <source>
        <dbReference type="Proteomes" id="UP000295645"/>
    </source>
</evidence>
<sequence length="118" mass="12337">MSSPTLSATRRMTRTILVLFALLFASACLHTAYAASTHSAMTEHAVSHVFTGADDAAGGDDILADMPSLEDNGGIDDTLVVPPSTSLAVARLVASRPVADVRSLTSHEPPQDLRPPIV</sequence>
<proteinExistence type="predicted"/>
<evidence type="ECO:0000313" key="2">
    <source>
        <dbReference type="EMBL" id="TCV94799.1"/>
    </source>
</evidence>
<dbReference type="AlphaFoldDB" id="A0A4V2W473"/>